<dbReference type="OrthoDB" id="9807064at2"/>
<name>A0A0R1XHV2_9LACO</name>
<dbReference type="NCBIfam" id="TIGR00121">
    <property type="entry name" value="birA_ligase"/>
    <property type="match status" value="1"/>
</dbReference>
<dbReference type="AlphaFoldDB" id="A0A0R1XHV2"/>
<gene>
    <name evidence="3" type="ORF">FD32_GL001174</name>
</gene>
<evidence type="ECO:0000259" key="2">
    <source>
        <dbReference type="Pfam" id="PF03099"/>
    </source>
</evidence>
<accession>A0A0R1XHV2</accession>
<dbReference type="STRING" id="1423782.FD32_GL001174"/>
<dbReference type="GO" id="GO:0009249">
    <property type="term" value="P:protein lipoylation"/>
    <property type="evidence" value="ECO:0007669"/>
    <property type="project" value="UniProtKB-ARBA"/>
</dbReference>
<dbReference type="GO" id="GO:0005737">
    <property type="term" value="C:cytoplasm"/>
    <property type="evidence" value="ECO:0007669"/>
    <property type="project" value="TreeGrafter"/>
</dbReference>
<dbReference type="SUPFAM" id="SSF55681">
    <property type="entry name" value="Class II aaRS and biotin synthetases"/>
    <property type="match status" value="1"/>
</dbReference>
<evidence type="ECO:0000256" key="1">
    <source>
        <dbReference type="ARBA" id="ARBA00022598"/>
    </source>
</evidence>
<evidence type="ECO:0000313" key="3">
    <source>
        <dbReference type="EMBL" id="KRM29775.1"/>
    </source>
</evidence>
<reference evidence="3 4" key="1">
    <citation type="journal article" date="2015" name="Genome Announc.">
        <title>Expanding the biotechnology potential of lactobacilli through comparative genomics of 213 strains and associated genera.</title>
        <authorList>
            <person name="Sun Z."/>
            <person name="Harris H.M."/>
            <person name="McCann A."/>
            <person name="Guo C."/>
            <person name="Argimon S."/>
            <person name="Zhang W."/>
            <person name="Yang X."/>
            <person name="Jeffery I.B."/>
            <person name="Cooney J.C."/>
            <person name="Kagawa T.F."/>
            <person name="Liu W."/>
            <person name="Song Y."/>
            <person name="Salvetti E."/>
            <person name="Wrobel A."/>
            <person name="Rasinkangas P."/>
            <person name="Parkhill J."/>
            <person name="Rea M.C."/>
            <person name="O'Sullivan O."/>
            <person name="Ritari J."/>
            <person name="Douillard F.P."/>
            <person name="Paul Ross R."/>
            <person name="Yang R."/>
            <person name="Briner A.E."/>
            <person name="Felis G.E."/>
            <person name="de Vos W.M."/>
            <person name="Barrangou R."/>
            <person name="Klaenhammer T.R."/>
            <person name="Caufield P.W."/>
            <person name="Cui Y."/>
            <person name="Zhang H."/>
            <person name="O'Toole P.W."/>
        </authorList>
    </citation>
    <scope>NUCLEOTIDE SEQUENCE [LARGE SCALE GENOMIC DNA]</scope>
    <source>
        <strain evidence="3 4">DSM 6035</strain>
    </source>
</reference>
<dbReference type="Gene3D" id="3.30.930.10">
    <property type="entry name" value="Bira Bifunctional Protein, Domain 2"/>
    <property type="match status" value="1"/>
</dbReference>
<feature type="domain" description="BPL/LPL catalytic" evidence="2">
    <location>
        <begin position="20"/>
        <end position="146"/>
    </location>
</feature>
<dbReference type="InterPro" id="IPR045864">
    <property type="entry name" value="aa-tRNA-synth_II/BPL/LPL"/>
</dbReference>
<dbReference type="GO" id="GO:0016740">
    <property type="term" value="F:transferase activity"/>
    <property type="evidence" value="ECO:0007669"/>
    <property type="project" value="UniProtKB-ARBA"/>
</dbReference>
<keyword evidence="1" id="KW-0436">Ligase</keyword>
<evidence type="ECO:0000313" key="4">
    <source>
        <dbReference type="Proteomes" id="UP000051412"/>
    </source>
</evidence>
<dbReference type="Proteomes" id="UP000051412">
    <property type="component" value="Unassembled WGS sequence"/>
</dbReference>
<dbReference type="RefSeq" id="WP_053003070.1">
    <property type="nucleotide sequence ID" value="NZ_AZGM01000020.1"/>
</dbReference>
<keyword evidence="4" id="KW-1185">Reference proteome</keyword>
<comment type="caution">
    <text evidence="3">The sequence shown here is derived from an EMBL/GenBank/DDBJ whole genome shotgun (WGS) entry which is preliminary data.</text>
</comment>
<dbReference type="EMBL" id="AZGM01000020">
    <property type="protein sequence ID" value="KRM29775.1"/>
    <property type="molecule type" value="Genomic_DNA"/>
</dbReference>
<proteinExistence type="predicted"/>
<dbReference type="PANTHER" id="PTHR12835">
    <property type="entry name" value="BIOTIN PROTEIN LIGASE"/>
    <property type="match status" value="1"/>
</dbReference>
<dbReference type="InterPro" id="IPR004408">
    <property type="entry name" value="Biotin_CoA_COase_ligase"/>
</dbReference>
<sequence>MQKFPQLAAMGVPAEEYATLSSTNVVAKKKIVEGTAPTTFLVSAREQTAGHGKLNRSFYSPAGSGVYFSLGLAEENIVQNNDPAKLTVTAAVAAFLVLERHFMDSLAIKWVNDLYVGDKKVAGILAETAVDGANHLHGVVIGWGINLVTPPDLPSALTNQVGGLSPLMVSNRERLNIIDETGAQFIRLLAGCSWEQILQIYREHQLIAGKKVVVESGLKKIAGQFDHISDRGGLCLQTTNGVEEIRTGTVRKQ</sequence>
<protein>
    <recommendedName>
        <fullName evidence="2">BPL/LPL catalytic domain-containing protein</fullName>
    </recommendedName>
</protein>
<dbReference type="PANTHER" id="PTHR12835:SF5">
    <property type="entry name" value="BIOTIN--PROTEIN LIGASE"/>
    <property type="match status" value="1"/>
</dbReference>
<dbReference type="CDD" id="cd16442">
    <property type="entry name" value="BPL"/>
    <property type="match status" value="1"/>
</dbReference>
<dbReference type="PATRIC" id="fig|1423782.4.peg.1225"/>
<dbReference type="Pfam" id="PF03099">
    <property type="entry name" value="BPL_LplA_LipB"/>
    <property type="match status" value="1"/>
</dbReference>
<dbReference type="GO" id="GO:0004077">
    <property type="term" value="F:biotin--[biotin carboxyl-carrier protein] ligase activity"/>
    <property type="evidence" value="ECO:0007669"/>
    <property type="project" value="InterPro"/>
</dbReference>
<organism evidence="3 4">
    <name type="scientific">Limosilactobacillus panis DSM 6035</name>
    <dbReference type="NCBI Taxonomy" id="1423782"/>
    <lineage>
        <taxon>Bacteria</taxon>
        <taxon>Bacillati</taxon>
        <taxon>Bacillota</taxon>
        <taxon>Bacilli</taxon>
        <taxon>Lactobacillales</taxon>
        <taxon>Lactobacillaceae</taxon>
        <taxon>Limosilactobacillus</taxon>
    </lineage>
</organism>
<dbReference type="InterPro" id="IPR004143">
    <property type="entry name" value="BPL_LPL_catalytic"/>
</dbReference>